<name>A0AA88Y4Z3_PINIB</name>
<dbReference type="AlphaFoldDB" id="A0AA88Y4Z3"/>
<feature type="compositionally biased region" description="Basic and acidic residues" evidence="4">
    <location>
        <begin position="48"/>
        <end position="65"/>
    </location>
</feature>
<feature type="compositionally biased region" description="Acidic residues" evidence="4">
    <location>
        <begin position="164"/>
        <end position="173"/>
    </location>
</feature>
<organism evidence="5 6">
    <name type="scientific">Pinctada imbricata</name>
    <name type="common">Atlantic pearl-oyster</name>
    <name type="synonym">Pinctada martensii</name>
    <dbReference type="NCBI Taxonomy" id="66713"/>
    <lineage>
        <taxon>Eukaryota</taxon>
        <taxon>Metazoa</taxon>
        <taxon>Spiralia</taxon>
        <taxon>Lophotrochozoa</taxon>
        <taxon>Mollusca</taxon>
        <taxon>Bivalvia</taxon>
        <taxon>Autobranchia</taxon>
        <taxon>Pteriomorphia</taxon>
        <taxon>Pterioida</taxon>
        <taxon>Pterioidea</taxon>
        <taxon>Pteriidae</taxon>
        <taxon>Pinctada</taxon>
    </lineage>
</organism>
<protein>
    <submittedName>
        <fullName evidence="5">Uncharacterized protein</fullName>
    </submittedName>
</protein>
<feature type="region of interest" description="Disordered" evidence="4">
    <location>
        <begin position="1"/>
        <end position="205"/>
    </location>
</feature>
<proteinExistence type="predicted"/>
<feature type="compositionally biased region" description="Acidic residues" evidence="4">
    <location>
        <begin position="105"/>
        <end position="116"/>
    </location>
</feature>
<dbReference type="EMBL" id="VSWD01000009">
    <property type="protein sequence ID" value="KAK3092643.1"/>
    <property type="molecule type" value="Genomic_DNA"/>
</dbReference>
<evidence type="ECO:0000313" key="5">
    <source>
        <dbReference type="EMBL" id="KAK3092643.1"/>
    </source>
</evidence>
<dbReference type="PANTHER" id="PTHR14396">
    <property type="entry name" value="CLASPIN"/>
    <property type="match status" value="1"/>
</dbReference>
<evidence type="ECO:0000256" key="3">
    <source>
        <dbReference type="ARBA" id="ARBA00023242"/>
    </source>
</evidence>
<keyword evidence="3" id="KW-0539">Nucleus</keyword>
<feature type="compositionally biased region" description="Basic residues" evidence="4">
    <location>
        <begin position="302"/>
        <end position="312"/>
    </location>
</feature>
<keyword evidence="2" id="KW-0597">Phosphoprotein</keyword>
<dbReference type="GO" id="GO:0005634">
    <property type="term" value="C:nucleus"/>
    <property type="evidence" value="ECO:0007669"/>
    <property type="project" value="UniProtKB-SubCell"/>
</dbReference>
<sequence>MKIVQETTQDALPDSSKTDGGVVTEKADSEMTDGDINSGKVASVMGDEQTHSEKADSGMDDDSQHSNESNTQQSVGTSNDSEDDDDDVVVRRPPKIKNVFNSDIFDAEEDSDDDDNMTPKDDRGSENKDKTEHRDSDDSENEDKSTQRDSGDESASDSDKSNNDSDEGFNENDIDPKLLKKLKKGASKKPTSQRRAAQESLMAIHSETQRIVRESRVNLPYHQPEPKPLSAFLERASKKRESYRTVLHSRDIHKAKAMQDVFEKTRLQAKSQKAPAIVMPEEKRKDEDCDDEKTEVRPNVLVHRRQRQNLTH</sequence>
<reference evidence="5" key="1">
    <citation type="submission" date="2019-08" db="EMBL/GenBank/DDBJ databases">
        <title>The improved chromosome-level genome for the pearl oyster Pinctada fucata martensii using PacBio sequencing and Hi-C.</title>
        <authorList>
            <person name="Zheng Z."/>
        </authorList>
    </citation>
    <scope>NUCLEOTIDE SEQUENCE</scope>
    <source>
        <strain evidence="5">ZZ-2019</strain>
        <tissue evidence="5">Adductor muscle</tissue>
    </source>
</reference>
<dbReference type="PANTHER" id="PTHR14396:SF10">
    <property type="entry name" value="CLASPIN"/>
    <property type="match status" value="1"/>
</dbReference>
<dbReference type="Proteomes" id="UP001186944">
    <property type="component" value="Unassembled WGS sequence"/>
</dbReference>
<evidence type="ECO:0000256" key="1">
    <source>
        <dbReference type="ARBA" id="ARBA00004123"/>
    </source>
</evidence>
<dbReference type="GO" id="GO:0007095">
    <property type="term" value="P:mitotic G2 DNA damage checkpoint signaling"/>
    <property type="evidence" value="ECO:0007669"/>
    <property type="project" value="TreeGrafter"/>
</dbReference>
<evidence type="ECO:0000313" key="6">
    <source>
        <dbReference type="Proteomes" id="UP001186944"/>
    </source>
</evidence>
<gene>
    <name evidence="5" type="ORF">FSP39_005328</name>
</gene>
<accession>A0AA88Y4Z3</accession>
<comment type="caution">
    <text evidence="5">The sequence shown here is derived from an EMBL/GenBank/DDBJ whole genome shotgun (WGS) entry which is preliminary data.</text>
</comment>
<evidence type="ECO:0000256" key="2">
    <source>
        <dbReference type="ARBA" id="ARBA00022553"/>
    </source>
</evidence>
<comment type="subcellular location">
    <subcellularLocation>
        <location evidence="1">Nucleus</location>
    </subcellularLocation>
</comment>
<feature type="compositionally biased region" description="Polar residues" evidence="4">
    <location>
        <begin position="1"/>
        <end position="10"/>
    </location>
</feature>
<keyword evidence="6" id="KW-1185">Reference proteome</keyword>
<dbReference type="GO" id="GO:0010997">
    <property type="term" value="F:anaphase-promoting complex binding"/>
    <property type="evidence" value="ECO:0007669"/>
    <property type="project" value="TreeGrafter"/>
</dbReference>
<dbReference type="InterPro" id="IPR024146">
    <property type="entry name" value="Claspin"/>
</dbReference>
<feature type="region of interest" description="Disordered" evidence="4">
    <location>
        <begin position="270"/>
        <end position="312"/>
    </location>
</feature>
<dbReference type="GO" id="GO:0033314">
    <property type="term" value="P:mitotic DNA replication checkpoint signaling"/>
    <property type="evidence" value="ECO:0007669"/>
    <property type="project" value="TreeGrafter"/>
</dbReference>
<evidence type="ECO:0000256" key="4">
    <source>
        <dbReference type="SAM" id="MobiDB-lite"/>
    </source>
</evidence>
<feature type="compositionally biased region" description="Polar residues" evidence="4">
    <location>
        <begin position="66"/>
        <end position="79"/>
    </location>
</feature>
<feature type="compositionally biased region" description="Basic and acidic residues" evidence="4">
    <location>
        <begin position="117"/>
        <end position="163"/>
    </location>
</feature>